<evidence type="ECO:0000313" key="2">
    <source>
        <dbReference type="Proteomes" id="UP000008192"/>
    </source>
</evidence>
<gene>
    <name evidence="1" type="ordered locus">TPEGAU_0926a</name>
</gene>
<dbReference type="AlphaFoldDB" id="A0AAU8PIZ0"/>
<evidence type="ECO:0000313" key="1">
    <source>
        <dbReference type="EMBL" id="AEZ60200.1"/>
    </source>
</evidence>
<proteinExistence type="predicted"/>
<dbReference type="KEGG" id="tpg:TPEGAU_0926a"/>
<dbReference type="EMBL" id="CP002376">
    <property type="protein sequence ID" value="AEZ60200.1"/>
    <property type="molecule type" value="Genomic_DNA"/>
</dbReference>
<dbReference type="Proteomes" id="UP000008192">
    <property type="component" value="Chromosome"/>
</dbReference>
<sequence length="99" mass="10854">MFACTVFRENENALSCLPDTGYNVSLAWLGRVEEDVGYVNRAAGSCRRFCAFFPSVPGTATERSCAACCSCRSGILVCAVRRNVCANGAPACWRFWRRA</sequence>
<reference evidence="2" key="1">
    <citation type="journal article" date="2012" name="PLoS Negl. Trop. Dis.">
        <title>Whole genome sequences of three Treponema pallidum ssp. pertenue strains: yaws and syphilis treponemes differ in less than 0.2% of the genome sequence.</title>
        <authorList>
            <person name="Cejkova D."/>
            <person name="Zobanikova M."/>
            <person name="Chen L."/>
            <person name="Pospisilova P."/>
            <person name="Strouhal M."/>
            <person name="Qin X."/>
            <person name="Mikalova L."/>
            <person name="Norris S.J."/>
            <person name="Muzny D.M."/>
            <person name="Gibbs R.A."/>
            <person name="Fulton L.L."/>
            <person name="Sodergren E."/>
            <person name="Weinstock G.M."/>
            <person name="Smajs D."/>
        </authorList>
    </citation>
    <scope>NUCLEOTIDE SEQUENCE [LARGE SCALE GENOMIC DNA]</scope>
    <source>
        <strain evidence="2">Gauthier</strain>
    </source>
</reference>
<name>A0AAU8PIZ0_TREPG</name>
<organism evidence="1 2">
    <name type="scientific">Treponema pallidum subsp. pertenue (strain Gauthier)</name>
    <dbReference type="NCBI Taxonomy" id="491080"/>
    <lineage>
        <taxon>Bacteria</taxon>
        <taxon>Pseudomonadati</taxon>
        <taxon>Spirochaetota</taxon>
        <taxon>Spirochaetia</taxon>
        <taxon>Spirochaetales</taxon>
        <taxon>Treponemataceae</taxon>
        <taxon>Treponema</taxon>
    </lineage>
</organism>
<accession>A0AAU8PIZ0</accession>
<protein>
    <submittedName>
        <fullName evidence="1">Uncharacterized protein</fullName>
    </submittedName>
</protein>